<dbReference type="EMBL" id="DSUJ01000008">
    <property type="protein sequence ID" value="HFI91267.1"/>
    <property type="molecule type" value="Genomic_DNA"/>
</dbReference>
<feature type="signal peptide" evidence="14">
    <location>
        <begin position="1"/>
        <end position="22"/>
    </location>
</feature>
<evidence type="ECO:0000256" key="14">
    <source>
        <dbReference type="SAM" id="SignalP"/>
    </source>
</evidence>
<dbReference type="GO" id="GO:0046930">
    <property type="term" value="C:pore complex"/>
    <property type="evidence" value="ECO:0007669"/>
    <property type="project" value="UniProtKB-KW"/>
</dbReference>
<dbReference type="InterPro" id="IPR028974">
    <property type="entry name" value="TSP_type-3_rpt"/>
</dbReference>
<evidence type="ECO:0000256" key="8">
    <source>
        <dbReference type="ARBA" id="ARBA00022837"/>
    </source>
</evidence>
<reference evidence="16" key="1">
    <citation type="journal article" date="2020" name="mSystems">
        <title>Genome- and Community-Level Interaction Insights into Carbon Utilization and Element Cycling Functions of Hydrothermarchaeota in Hydrothermal Sediment.</title>
        <authorList>
            <person name="Zhou Z."/>
            <person name="Liu Y."/>
            <person name="Xu W."/>
            <person name="Pan J."/>
            <person name="Luo Z.H."/>
            <person name="Li M."/>
        </authorList>
    </citation>
    <scope>NUCLEOTIDE SEQUENCE [LARGE SCALE GENOMIC DNA]</scope>
    <source>
        <strain evidence="16">SpSt-479</strain>
    </source>
</reference>
<dbReference type="InterPro" id="IPR006665">
    <property type="entry name" value="OmpA-like"/>
</dbReference>
<dbReference type="SUPFAM" id="SSF56925">
    <property type="entry name" value="OMPA-like"/>
    <property type="match status" value="1"/>
</dbReference>
<evidence type="ECO:0000256" key="10">
    <source>
        <dbReference type="ARBA" id="ARBA00023114"/>
    </source>
</evidence>
<keyword evidence="11 12" id="KW-0472">Membrane</keyword>
<evidence type="ECO:0000256" key="7">
    <source>
        <dbReference type="ARBA" id="ARBA00022729"/>
    </source>
</evidence>
<dbReference type="PRINTS" id="PR01021">
    <property type="entry name" value="OMPADOMAIN"/>
</dbReference>
<dbReference type="Gene3D" id="3.30.1330.60">
    <property type="entry name" value="OmpA-like domain"/>
    <property type="match status" value="1"/>
</dbReference>
<evidence type="ECO:0000256" key="11">
    <source>
        <dbReference type="ARBA" id="ARBA00023136"/>
    </source>
</evidence>
<dbReference type="InterPro" id="IPR006664">
    <property type="entry name" value="OMP_bac"/>
</dbReference>
<evidence type="ECO:0000256" key="3">
    <source>
        <dbReference type="ARBA" id="ARBA00022448"/>
    </source>
</evidence>
<evidence type="ECO:0000256" key="12">
    <source>
        <dbReference type="PROSITE-ProRule" id="PRU00473"/>
    </source>
</evidence>
<dbReference type="PROSITE" id="PS51123">
    <property type="entry name" value="OMPA_2"/>
    <property type="match status" value="1"/>
</dbReference>
<organism evidence="16">
    <name type="scientific">Ignavibacterium album</name>
    <dbReference type="NCBI Taxonomy" id="591197"/>
    <lineage>
        <taxon>Bacteria</taxon>
        <taxon>Pseudomonadati</taxon>
        <taxon>Ignavibacteriota</taxon>
        <taxon>Ignavibacteria</taxon>
        <taxon>Ignavibacteriales</taxon>
        <taxon>Ignavibacteriaceae</taxon>
        <taxon>Ignavibacterium</taxon>
    </lineage>
</organism>
<evidence type="ECO:0000313" key="16">
    <source>
        <dbReference type="EMBL" id="HFI91267.1"/>
    </source>
</evidence>
<protein>
    <submittedName>
        <fullName evidence="16">OmpA family protein</fullName>
    </submittedName>
</protein>
<evidence type="ECO:0000256" key="1">
    <source>
        <dbReference type="ARBA" id="ARBA00004571"/>
    </source>
</evidence>
<evidence type="ECO:0000256" key="2">
    <source>
        <dbReference type="ARBA" id="ARBA00004613"/>
    </source>
</evidence>
<feature type="region of interest" description="Disordered" evidence="13">
    <location>
        <begin position="493"/>
        <end position="524"/>
    </location>
</feature>
<dbReference type="GO" id="GO:0009279">
    <property type="term" value="C:cell outer membrane"/>
    <property type="evidence" value="ECO:0007669"/>
    <property type="project" value="UniProtKB-SubCell"/>
</dbReference>
<evidence type="ECO:0000256" key="6">
    <source>
        <dbReference type="ARBA" id="ARBA00022692"/>
    </source>
</evidence>
<gene>
    <name evidence="16" type="ORF">ENS31_07005</name>
</gene>
<feature type="compositionally biased region" description="Acidic residues" evidence="13">
    <location>
        <begin position="246"/>
        <end position="255"/>
    </location>
</feature>
<keyword evidence="4" id="KW-1134">Transmembrane beta strand</keyword>
<dbReference type="AlphaFoldDB" id="A0A7V2ZJR4"/>
<dbReference type="InterPro" id="IPR011250">
    <property type="entry name" value="OMP/PagP_B-barrel"/>
</dbReference>
<feature type="domain" description="OmpA-like" evidence="15">
    <location>
        <begin position="409"/>
        <end position="524"/>
    </location>
</feature>
<keyword evidence="9" id="KW-0406">Ion transport</keyword>
<dbReference type="InterPro" id="IPR059100">
    <property type="entry name" value="TSP3_bac"/>
</dbReference>
<keyword evidence="3" id="KW-0813">Transport</keyword>
<sequence length="524" mass="57224">MKKLTYFVILIVLVTFSQQNFAQLKDYGQKFGVRGSILLPENEFANFGFSGNDNTSFDWYKGSWLGEAFFGFELTKALELSINGGYGKYAGKAYFDDANNTAGEYETKLVPLHLRLRISPFDLSGWNPYLYLGAGAVSYTVSTKPSIVGAKATENEGWAAFVPAGIGAEFALTDRVLMDFSIGGAMTSTYDLDAYRSGSDDIWDSYFNASLGFSFVGENCDVDKDNDGLGKCLEQQIGTDPMNPDTDGDGLSDGDEYLNYKTSPLNKDTDGDGLSDYDEVKTYKTNPLVVDTDGDGLNDGEEVLKYKTDPLKADTDGDGLKDGEEVLKYKTDPLKADTDGDGLKDGDEVMKYKTDPLKVDTDGDGLSDGDEVLKYKTNPLNKDTDGGSVDDGVEVKRGTDPLNAEDDVVKVGVPIILEGITFDVNKSTIKPESEETLMKALKTLQTYPEIEVEIGGHTDSDGSAKSNLKLSQARADAVKAWLVEKGIDPKRITTKGYGEDKPIADNKTKEGKAKNRRIEFTRIK</sequence>
<dbReference type="InterPro" id="IPR053180">
    <property type="entry name" value="Ca-binding_acidic-repeat"/>
</dbReference>
<accession>A0A7V2ZJR4</accession>
<dbReference type="SUPFAM" id="SSF103647">
    <property type="entry name" value="TSP type-3 repeat"/>
    <property type="match status" value="1"/>
</dbReference>
<evidence type="ECO:0000256" key="9">
    <source>
        <dbReference type="ARBA" id="ARBA00023065"/>
    </source>
</evidence>
<evidence type="ECO:0000259" key="15">
    <source>
        <dbReference type="PROSITE" id="PS51123"/>
    </source>
</evidence>
<name>A0A7V2ZJR4_9BACT</name>
<dbReference type="CDD" id="cd07185">
    <property type="entry name" value="OmpA_C-like"/>
    <property type="match status" value="1"/>
</dbReference>
<evidence type="ECO:0000256" key="13">
    <source>
        <dbReference type="SAM" id="MobiDB-lite"/>
    </source>
</evidence>
<dbReference type="PANTHER" id="PTHR37467">
    <property type="entry name" value="EXPORTED CALCIUM-BINDING GLYCOPROTEIN-RELATED"/>
    <property type="match status" value="1"/>
</dbReference>
<comment type="caution">
    <text evidence="16">The sequence shown here is derived from an EMBL/GenBank/DDBJ whole genome shotgun (WGS) entry which is preliminary data.</text>
</comment>
<dbReference type="InterPro" id="IPR036737">
    <property type="entry name" value="OmpA-like_sf"/>
</dbReference>
<dbReference type="Pfam" id="PF00691">
    <property type="entry name" value="OmpA"/>
    <property type="match status" value="1"/>
</dbReference>
<keyword evidence="7 14" id="KW-0732">Signal</keyword>
<keyword evidence="8" id="KW-0106">Calcium</keyword>
<dbReference type="GO" id="GO:0005509">
    <property type="term" value="F:calcium ion binding"/>
    <property type="evidence" value="ECO:0007669"/>
    <property type="project" value="InterPro"/>
</dbReference>
<dbReference type="PANTHER" id="PTHR37467:SF1">
    <property type="entry name" value="EXPORTED CALCIUM-BINDING GLYCOPROTEIN"/>
    <property type="match status" value="1"/>
</dbReference>
<keyword evidence="5" id="KW-0964">Secreted</keyword>
<comment type="subcellular location">
    <subcellularLocation>
        <location evidence="1">Cell outer membrane</location>
        <topology evidence="1">Multi-pass membrane protein</topology>
    </subcellularLocation>
    <subcellularLocation>
        <location evidence="2">Secreted</location>
    </subcellularLocation>
</comment>
<evidence type="ECO:0000256" key="5">
    <source>
        <dbReference type="ARBA" id="ARBA00022525"/>
    </source>
</evidence>
<proteinExistence type="predicted"/>
<dbReference type="Gene3D" id="2.40.160.20">
    <property type="match status" value="1"/>
</dbReference>
<dbReference type="GO" id="GO:0015288">
    <property type="term" value="F:porin activity"/>
    <property type="evidence" value="ECO:0007669"/>
    <property type="project" value="UniProtKB-KW"/>
</dbReference>
<dbReference type="GO" id="GO:0006811">
    <property type="term" value="P:monoatomic ion transport"/>
    <property type="evidence" value="ECO:0007669"/>
    <property type="project" value="UniProtKB-KW"/>
</dbReference>
<keyword evidence="10" id="KW-0626">Porin</keyword>
<feature type="region of interest" description="Disordered" evidence="13">
    <location>
        <begin position="236"/>
        <end position="255"/>
    </location>
</feature>
<dbReference type="SUPFAM" id="SSF103088">
    <property type="entry name" value="OmpA-like"/>
    <property type="match status" value="1"/>
</dbReference>
<feature type="chain" id="PRO_5030706774" evidence="14">
    <location>
        <begin position="23"/>
        <end position="524"/>
    </location>
</feature>
<evidence type="ECO:0000256" key="4">
    <source>
        <dbReference type="ARBA" id="ARBA00022452"/>
    </source>
</evidence>
<dbReference type="Gene3D" id="4.10.1080.10">
    <property type="entry name" value="TSP type-3 repeat"/>
    <property type="match status" value="1"/>
</dbReference>
<dbReference type="Pfam" id="PF18884">
    <property type="entry name" value="TSP3_bac"/>
    <property type="match status" value="8"/>
</dbReference>
<keyword evidence="6" id="KW-0812">Transmembrane</keyword>